<gene>
    <name evidence="2" type="ORF">BKA23_2844</name>
</gene>
<dbReference type="RefSeq" id="WP_145229469.1">
    <property type="nucleotide sequence ID" value="NZ_VIVQ01000002.1"/>
</dbReference>
<dbReference type="InterPro" id="IPR008579">
    <property type="entry name" value="UGlyAH_Cupin_dom"/>
</dbReference>
<reference evidence="2 3" key="1">
    <citation type="submission" date="2019-06" db="EMBL/GenBank/DDBJ databases">
        <title>Sequencing the genomes of 1000 actinobacteria strains.</title>
        <authorList>
            <person name="Klenk H.-P."/>
        </authorList>
    </citation>
    <scope>NUCLEOTIDE SEQUENCE [LARGE SCALE GENOMIC DNA]</scope>
    <source>
        <strain evidence="2 3">DSM 19560</strain>
    </source>
</reference>
<dbReference type="Proteomes" id="UP000318297">
    <property type="component" value="Unassembled WGS sequence"/>
</dbReference>
<keyword evidence="3" id="KW-1185">Reference proteome</keyword>
<dbReference type="OrthoDB" id="9799053at2"/>
<dbReference type="EMBL" id="VIVQ01000002">
    <property type="protein sequence ID" value="TWE10482.1"/>
    <property type="molecule type" value="Genomic_DNA"/>
</dbReference>
<dbReference type="SUPFAM" id="SSF51182">
    <property type="entry name" value="RmlC-like cupins"/>
    <property type="match status" value="1"/>
</dbReference>
<evidence type="ECO:0000313" key="3">
    <source>
        <dbReference type="Proteomes" id="UP000318297"/>
    </source>
</evidence>
<comment type="caution">
    <text evidence="2">The sequence shown here is derived from an EMBL/GenBank/DDBJ whole genome shotgun (WGS) entry which is preliminary data.</text>
</comment>
<dbReference type="InterPro" id="IPR011051">
    <property type="entry name" value="RmlC_Cupin_sf"/>
</dbReference>
<feature type="domain" description="(S)-ureidoglycine aminohydrolase cupin" evidence="1">
    <location>
        <begin position="51"/>
        <end position="117"/>
    </location>
</feature>
<dbReference type="Gene3D" id="2.60.120.10">
    <property type="entry name" value="Jelly Rolls"/>
    <property type="match status" value="1"/>
</dbReference>
<dbReference type="AlphaFoldDB" id="A0A561E4E8"/>
<name>A0A561E4E8_9MICO</name>
<dbReference type="PANTHER" id="PTHR40943">
    <property type="entry name" value="CYTOPLASMIC PROTEIN-RELATED"/>
    <property type="match status" value="1"/>
</dbReference>
<dbReference type="PANTHER" id="PTHR40943:SF1">
    <property type="entry name" value="CYTOPLASMIC PROTEIN"/>
    <property type="match status" value="1"/>
</dbReference>
<dbReference type="InterPro" id="IPR014710">
    <property type="entry name" value="RmlC-like_jellyroll"/>
</dbReference>
<evidence type="ECO:0000313" key="2">
    <source>
        <dbReference type="EMBL" id="TWE10482.1"/>
    </source>
</evidence>
<proteinExistence type="predicted"/>
<dbReference type="Pfam" id="PF05899">
    <property type="entry name" value="Cupin_3"/>
    <property type="match status" value="1"/>
</dbReference>
<sequence length="124" mass="13224">MRQRLYVPDVTAGELAQSCPPGTSVVQGEPTAAYTEFGGDGDGDAVADDGLDIGLWEMTPGIVTDVEQDECFLVVAGEGSVTFEDGTTLALRPGTLVQLHEGERTTWTVIRTLRKVYVAGRIAH</sequence>
<protein>
    <recommendedName>
        <fullName evidence="1">(S)-ureidoglycine aminohydrolase cupin domain-containing protein</fullName>
    </recommendedName>
</protein>
<accession>A0A561E4E8</accession>
<evidence type="ECO:0000259" key="1">
    <source>
        <dbReference type="Pfam" id="PF05899"/>
    </source>
</evidence>
<organism evidence="2 3">
    <name type="scientific">Rudaeicoccus suwonensis</name>
    <dbReference type="NCBI Taxonomy" id="657409"/>
    <lineage>
        <taxon>Bacteria</taxon>
        <taxon>Bacillati</taxon>
        <taxon>Actinomycetota</taxon>
        <taxon>Actinomycetes</taxon>
        <taxon>Micrococcales</taxon>
        <taxon>Dermacoccaceae</taxon>
        <taxon>Rudaeicoccus</taxon>
    </lineage>
</organism>